<accession>A0A0E9Q8J6</accession>
<organism evidence="1">
    <name type="scientific">Anguilla anguilla</name>
    <name type="common">European freshwater eel</name>
    <name type="synonym">Muraena anguilla</name>
    <dbReference type="NCBI Taxonomy" id="7936"/>
    <lineage>
        <taxon>Eukaryota</taxon>
        <taxon>Metazoa</taxon>
        <taxon>Chordata</taxon>
        <taxon>Craniata</taxon>
        <taxon>Vertebrata</taxon>
        <taxon>Euteleostomi</taxon>
        <taxon>Actinopterygii</taxon>
        <taxon>Neopterygii</taxon>
        <taxon>Teleostei</taxon>
        <taxon>Anguilliformes</taxon>
        <taxon>Anguillidae</taxon>
        <taxon>Anguilla</taxon>
    </lineage>
</organism>
<reference evidence="1" key="2">
    <citation type="journal article" date="2015" name="Fish Shellfish Immunol.">
        <title>Early steps in the European eel (Anguilla anguilla)-Vibrio vulnificus interaction in the gills: Role of the RtxA13 toxin.</title>
        <authorList>
            <person name="Callol A."/>
            <person name="Pajuelo D."/>
            <person name="Ebbesson L."/>
            <person name="Teles M."/>
            <person name="MacKenzie S."/>
            <person name="Amaro C."/>
        </authorList>
    </citation>
    <scope>NUCLEOTIDE SEQUENCE</scope>
</reference>
<proteinExistence type="predicted"/>
<dbReference type="AlphaFoldDB" id="A0A0E9Q8J6"/>
<name>A0A0E9Q8J6_ANGAN</name>
<reference evidence="1" key="1">
    <citation type="submission" date="2014-11" db="EMBL/GenBank/DDBJ databases">
        <authorList>
            <person name="Amaro Gonzalez C."/>
        </authorList>
    </citation>
    <scope>NUCLEOTIDE SEQUENCE</scope>
</reference>
<evidence type="ECO:0000313" key="1">
    <source>
        <dbReference type="EMBL" id="JAH12827.1"/>
    </source>
</evidence>
<sequence length="32" mass="3587">MAVTVVGEVVVVGNTLKTMKCLFFESSKLWNR</sequence>
<protein>
    <submittedName>
        <fullName evidence="1">Uncharacterized protein</fullName>
    </submittedName>
</protein>
<dbReference type="EMBL" id="GBXM01095750">
    <property type="protein sequence ID" value="JAH12827.1"/>
    <property type="molecule type" value="Transcribed_RNA"/>
</dbReference>